<name>A0A652YIN6_NOCGL</name>
<dbReference type="EMBL" id="VNIQ01000011">
    <property type="protein sequence ID" value="TYQ00824.1"/>
    <property type="molecule type" value="Genomic_DNA"/>
</dbReference>
<protein>
    <submittedName>
        <fullName evidence="1">Uncharacterized protein</fullName>
    </submittedName>
</protein>
<accession>A0A652YIN6</accession>
<organism evidence="1">
    <name type="scientific">Nocardia globerula</name>
    <dbReference type="NCBI Taxonomy" id="1818"/>
    <lineage>
        <taxon>Bacteria</taxon>
        <taxon>Bacillati</taxon>
        <taxon>Actinomycetota</taxon>
        <taxon>Actinomycetes</taxon>
        <taxon>Mycobacteriales</taxon>
        <taxon>Nocardiaceae</taxon>
        <taxon>Nocardia</taxon>
    </lineage>
</organism>
<gene>
    <name evidence="1" type="ORF">FNL38_11138</name>
</gene>
<sequence length="101" mass="10930">MALREATPDEIAAGSGPLVFEPIPQDDWYTAEQLIGLGYKPEILEELFGPPTAGPEGLTGWTVSSVRKIEQRVIAPAARLVERIFSDEDAAADLLIRHSSA</sequence>
<dbReference type="AlphaFoldDB" id="A0A652YIN6"/>
<evidence type="ECO:0000313" key="1">
    <source>
        <dbReference type="EMBL" id="TYQ00824.1"/>
    </source>
</evidence>
<reference evidence="1" key="1">
    <citation type="submission" date="2019-07" db="EMBL/GenBank/DDBJ databases">
        <title>Genomic Encyclopedia of Type Strains, Phase IV (KMG-IV): sequencing the most valuable type-strain genomes for metagenomic binning, comparative biology and taxonomic classification.</title>
        <authorList>
            <person name="Goeker M."/>
        </authorList>
    </citation>
    <scope>NUCLEOTIDE SEQUENCE</scope>
    <source>
        <strain evidence="1">DSM 44596</strain>
    </source>
</reference>
<proteinExistence type="predicted"/>
<comment type="caution">
    <text evidence="1">The sequence shown here is derived from an EMBL/GenBank/DDBJ whole genome shotgun (WGS) entry which is preliminary data.</text>
</comment>